<reference evidence="1" key="1">
    <citation type="journal article" date="2023" name="Science">
        <title>Genome structures resolve the early diversification of teleost fishes.</title>
        <authorList>
            <person name="Parey E."/>
            <person name="Louis A."/>
            <person name="Montfort J."/>
            <person name="Bouchez O."/>
            <person name="Roques C."/>
            <person name="Iampietro C."/>
            <person name="Lluch J."/>
            <person name="Castinel A."/>
            <person name="Donnadieu C."/>
            <person name="Desvignes T."/>
            <person name="Floi Bucao C."/>
            <person name="Jouanno E."/>
            <person name="Wen M."/>
            <person name="Mejri S."/>
            <person name="Dirks R."/>
            <person name="Jansen H."/>
            <person name="Henkel C."/>
            <person name="Chen W.J."/>
            <person name="Zahm M."/>
            <person name="Cabau C."/>
            <person name="Klopp C."/>
            <person name="Thompson A.W."/>
            <person name="Robinson-Rechavi M."/>
            <person name="Braasch I."/>
            <person name="Lecointre G."/>
            <person name="Bobe J."/>
            <person name="Postlethwait J.H."/>
            <person name="Berthelot C."/>
            <person name="Roest Crollius H."/>
            <person name="Guiguen Y."/>
        </authorList>
    </citation>
    <scope>NUCLEOTIDE SEQUENCE</scope>
    <source>
        <strain evidence="1">NC1722</strain>
    </source>
</reference>
<dbReference type="Proteomes" id="UP001221898">
    <property type="component" value="Unassembled WGS sequence"/>
</dbReference>
<gene>
    <name evidence="1" type="ORF">AAFF_G00282680</name>
</gene>
<name>A0AAD7X0Z3_9TELE</name>
<keyword evidence="2" id="KW-1185">Reference proteome</keyword>
<organism evidence="1 2">
    <name type="scientific">Aldrovandia affinis</name>
    <dbReference type="NCBI Taxonomy" id="143900"/>
    <lineage>
        <taxon>Eukaryota</taxon>
        <taxon>Metazoa</taxon>
        <taxon>Chordata</taxon>
        <taxon>Craniata</taxon>
        <taxon>Vertebrata</taxon>
        <taxon>Euteleostomi</taxon>
        <taxon>Actinopterygii</taxon>
        <taxon>Neopterygii</taxon>
        <taxon>Teleostei</taxon>
        <taxon>Notacanthiformes</taxon>
        <taxon>Halosauridae</taxon>
        <taxon>Aldrovandia</taxon>
    </lineage>
</organism>
<evidence type="ECO:0000313" key="2">
    <source>
        <dbReference type="Proteomes" id="UP001221898"/>
    </source>
</evidence>
<dbReference type="EMBL" id="JAINUG010000004">
    <property type="protein sequence ID" value="KAJ8417041.1"/>
    <property type="molecule type" value="Genomic_DNA"/>
</dbReference>
<accession>A0AAD7X0Z3</accession>
<sequence length="87" mass="9421">MGIWISGKDDIAAMAADRDCGRITGAPPGRPIHNQPLSCGEQPRYRVRGSGRVHDSSSGEYPQWCGVPPTYHLLAFRLPQCCGGQLV</sequence>
<dbReference type="AlphaFoldDB" id="A0AAD7X0Z3"/>
<comment type="caution">
    <text evidence="1">The sequence shown here is derived from an EMBL/GenBank/DDBJ whole genome shotgun (WGS) entry which is preliminary data.</text>
</comment>
<evidence type="ECO:0000313" key="1">
    <source>
        <dbReference type="EMBL" id="KAJ8417041.1"/>
    </source>
</evidence>
<protein>
    <submittedName>
        <fullName evidence="1">Uncharacterized protein</fullName>
    </submittedName>
</protein>
<proteinExistence type="predicted"/>